<reference evidence="2" key="1">
    <citation type="submission" date="2021-06" db="EMBL/GenBank/DDBJ databases">
        <title>Description of novel taxa of the family Lachnospiraceae.</title>
        <authorList>
            <person name="Chaplin A.V."/>
            <person name="Sokolova S.R."/>
            <person name="Pikina A.P."/>
            <person name="Korzhanova M."/>
            <person name="Belova V."/>
            <person name="Korostin D."/>
            <person name="Efimov B.A."/>
        </authorList>
    </citation>
    <scope>NUCLEOTIDE SEQUENCE</scope>
    <source>
        <strain evidence="2">ASD5720</strain>
    </source>
</reference>
<evidence type="ECO:0000313" key="3">
    <source>
        <dbReference type="Proteomes" id="UP000712157"/>
    </source>
</evidence>
<dbReference type="Proteomes" id="UP000712157">
    <property type="component" value="Unassembled WGS sequence"/>
</dbReference>
<keyword evidence="1" id="KW-0472">Membrane</keyword>
<keyword evidence="3" id="KW-1185">Reference proteome</keyword>
<evidence type="ECO:0000313" key="2">
    <source>
        <dbReference type="EMBL" id="MBU9737195.1"/>
    </source>
</evidence>
<keyword evidence="1" id="KW-1133">Transmembrane helix</keyword>
<name>A0A949JXU7_9FIRM</name>
<feature type="transmembrane region" description="Helical" evidence="1">
    <location>
        <begin position="9"/>
        <end position="30"/>
    </location>
</feature>
<sequence>MKLKNKNKVFIIALMAVILILFLVIIPMFWKRQNDSKRVIAINWGIRIPDTSEEIYEKESPAGFHGDNDRYNIFKIKMDQQTTDFIINMNTGNHTGLQEYVRTILKTLEIPEEYSPQMEQKPIWILYSKNEWDKIAVLYMEKEQRLYVMEHFQ</sequence>
<protein>
    <submittedName>
        <fullName evidence="2">Uncharacterized protein</fullName>
    </submittedName>
</protein>
<gene>
    <name evidence="2" type="ORF">KTH89_11640</name>
</gene>
<comment type="caution">
    <text evidence="2">The sequence shown here is derived from an EMBL/GenBank/DDBJ whole genome shotgun (WGS) entry which is preliminary data.</text>
</comment>
<accession>A0A949JXU7</accession>
<dbReference type="AlphaFoldDB" id="A0A949JXU7"/>
<proteinExistence type="predicted"/>
<dbReference type="EMBL" id="JAHQCW010000017">
    <property type="protein sequence ID" value="MBU9737195.1"/>
    <property type="molecule type" value="Genomic_DNA"/>
</dbReference>
<evidence type="ECO:0000256" key="1">
    <source>
        <dbReference type="SAM" id="Phobius"/>
    </source>
</evidence>
<dbReference type="RefSeq" id="WP_238721823.1">
    <property type="nucleotide sequence ID" value="NZ_JAHQCW010000017.1"/>
</dbReference>
<keyword evidence="1" id="KW-0812">Transmembrane</keyword>
<organism evidence="2 3">
    <name type="scientific">Diplocloster agilis</name>
    <dbReference type="NCBI Taxonomy" id="2850323"/>
    <lineage>
        <taxon>Bacteria</taxon>
        <taxon>Bacillati</taxon>
        <taxon>Bacillota</taxon>
        <taxon>Clostridia</taxon>
        <taxon>Lachnospirales</taxon>
        <taxon>Lachnospiraceae</taxon>
        <taxon>Diplocloster</taxon>
    </lineage>
</organism>